<keyword evidence="5" id="KW-1185">Reference proteome</keyword>
<evidence type="ECO:0000313" key="5">
    <source>
        <dbReference type="Proteomes" id="UP001362999"/>
    </source>
</evidence>
<accession>A0AAW0E3V9</accession>
<evidence type="ECO:0000313" key="1">
    <source>
        <dbReference type="EMBL" id="KAK6966679.1"/>
    </source>
</evidence>
<feature type="non-terminal residue" evidence="4">
    <location>
        <position position="1"/>
    </location>
</feature>
<evidence type="ECO:0000313" key="4">
    <source>
        <dbReference type="EMBL" id="KAK7059316.1"/>
    </source>
</evidence>
<sequence length="64" mass="6791">DMINNLVALDGVRPNKVVGVLKRFAENLGIEVAGDVSDRTVRRIVKEGGVAAQLQSVEAVSTSK</sequence>
<gene>
    <name evidence="2" type="ORF">R3P38DRAFT_2393489</name>
    <name evidence="3" type="ORF">R3P38DRAFT_2406949</name>
    <name evidence="4" type="ORF">R3P38DRAFT_2439421</name>
    <name evidence="1" type="ORF">R3P38DRAFT_2467284</name>
</gene>
<evidence type="ECO:0000313" key="2">
    <source>
        <dbReference type="EMBL" id="KAK6969018.1"/>
    </source>
</evidence>
<dbReference type="AlphaFoldDB" id="A0AAW0E3V9"/>
<dbReference type="EMBL" id="JAWWNJ010000259">
    <property type="protein sequence ID" value="KAK6966679.1"/>
    <property type="molecule type" value="Genomic_DNA"/>
</dbReference>
<dbReference type="EMBL" id="JAWWNJ010000056">
    <property type="protein sequence ID" value="KAK7014550.1"/>
    <property type="molecule type" value="Genomic_DNA"/>
</dbReference>
<reference evidence="4 5" key="1">
    <citation type="journal article" date="2024" name="J Genomics">
        <title>Draft genome sequencing and assembly of Favolaschia claudopus CIRM-BRFM 2984 isolated from oak limbs.</title>
        <authorList>
            <person name="Navarro D."/>
            <person name="Drula E."/>
            <person name="Chaduli D."/>
            <person name="Cazenave R."/>
            <person name="Ahrendt S."/>
            <person name="Wang J."/>
            <person name="Lipzen A."/>
            <person name="Daum C."/>
            <person name="Barry K."/>
            <person name="Grigoriev I.V."/>
            <person name="Favel A."/>
            <person name="Rosso M.N."/>
            <person name="Martin F."/>
        </authorList>
    </citation>
    <scope>NUCLEOTIDE SEQUENCE [LARGE SCALE GENOMIC DNA]</scope>
    <source>
        <strain evidence="4 5">CIRM-BRFM 2984</strain>
    </source>
</reference>
<dbReference type="Proteomes" id="UP001362999">
    <property type="component" value="Unassembled WGS sequence"/>
</dbReference>
<feature type="non-terminal residue" evidence="4">
    <location>
        <position position="64"/>
    </location>
</feature>
<dbReference type="EMBL" id="JAWWNJ010000236">
    <property type="protein sequence ID" value="KAK6969018.1"/>
    <property type="molecule type" value="Genomic_DNA"/>
</dbReference>
<organism evidence="4 5">
    <name type="scientific">Favolaschia claudopus</name>
    <dbReference type="NCBI Taxonomy" id="2862362"/>
    <lineage>
        <taxon>Eukaryota</taxon>
        <taxon>Fungi</taxon>
        <taxon>Dikarya</taxon>
        <taxon>Basidiomycota</taxon>
        <taxon>Agaricomycotina</taxon>
        <taxon>Agaricomycetes</taxon>
        <taxon>Agaricomycetidae</taxon>
        <taxon>Agaricales</taxon>
        <taxon>Marasmiineae</taxon>
        <taxon>Mycenaceae</taxon>
        <taxon>Favolaschia</taxon>
    </lineage>
</organism>
<dbReference type="EMBL" id="JAWWNJ010000003">
    <property type="protein sequence ID" value="KAK7059316.1"/>
    <property type="molecule type" value="Genomic_DNA"/>
</dbReference>
<proteinExistence type="predicted"/>
<protein>
    <submittedName>
        <fullName evidence="4">Uncharacterized protein</fullName>
    </submittedName>
</protein>
<comment type="caution">
    <text evidence="4">The sequence shown here is derived from an EMBL/GenBank/DDBJ whole genome shotgun (WGS) entry which is preliminary data.</text>
</comment>
<name>A0AAW0E3V9_9AGAR</name>
<evidence type="ECO:0000313" key="3">
    <source>
        <dbReference type="EMBL" id="KAK7014550.1"/>
    </source>
</evidence>